<dbReference type="AlphaFoldDB" id="A0A451DAX2"/>
<accession>A0A451DAX2</accession>
<gene>
    <name evidence="1" type="primary">fliJ</name>
    <name evidence="1" type="ORF">BUCILAFE3058_049</name>
</gene>
<keyword evidence="1" id="KW-0966">Cell projection</keyword>
<keyword evidence="1" id="KW-0282">Flagellum</keyword>
<name>A0A451DAX2_9GAMM</name>
<evidence type="ECO:0000313" key="2">
    <source>
        <dbReference type="Proteomes" id="UP000294349"/>
    </source>
</evidence>
<dbReference type="EMBL" id="LR217717">
    <property type="protein sequence ID" value="VFP83519.1"/>
    <property type="molecule type" value="Genomic_DNA"/>
</dbReference>
<evidence type="ECO:0000313" key="1">
    <source>
        <dbReference type="EMBL" id="VFP83519.1"/>
    </source>
</evidence>
<sequence>MILNISRIDIIKKKIEIDIQKNIYHVARYENKKIEIQKYLLKLKQYKKKYIFLLHKIFFYGTQQYIINLYINFISMLQKFIIQQNIWLDYFKKKLKRRLLIQRKLCSSLEQWKKLELRFKNRILNKKILTEQREDNMLCLNNYNNLHNK</sequence>
<protein>
    <submittedName>
        <fullName evidence="1">Flagellar FliJ protein</fullName>
    </submittedName>
</protein>
<organism evidence="1 2">
    <name type="scientific">Buchnera aphidicola</name>
    <name type="common">Cinara laricifoliae</name>
    <dbReference type="NCBI Taxonomy" id="2518977"/>
    <lineage>
        <taxon>Bacteria</taxon>
        <taxon>Pseudomonadati</taxon>
        <taxon>Pseudomonadota</taxon>
        <taxon>Gammaproteobacteria</taxon>
        <taxon>Enterobacterales</taxon>
        <taxon>Erwiniaceae</taxon>
        <taxon>Buchnera</taxon>
    </lineage>
</organism>
<reference evidence="1 2" key="1">
    <citation type="submission" date="2019-02" db="EMBL/GenBank/DDBJ databases">
        <authorList>
            <person name="Manzano-Marin A."/>
            <person name="Manzano-Marin A."/>
        </authorList>
    </citation>
    <scope>NUCLEOTIDE SEQUENCE [LARGE SCALE GENOMIC DNA]</scope>
    <source>
        <strain evidence="1 2">BuCilaricifoliae</strain>
    </source>
</reference>
<proteinExistence type="predicted"/>
<keyword evidence="1" id="KW-0969">Cilium</keyword>
<dbReference type="Proteomes" id="UP000294349">
    <property type="component" value="Chromosome"/>
</dbReference>